<dbReference type="EMBL" id="NBSK02000008">
    <property type="protein sequence ID" value="KAJ0191218.1"/>
    <property type="molecule type" value="Genomic_DNA"/>
</dbReference>
<dbReference type="Proteomes" id="UP000235145">
    <property type="component" value="Unassembled WGS sequence"/>
</dbReference>
<name>A0A9R1UPT3_LACSA</name>
<reference evidence="1 2" key="1">
    <citation type="journal article" date="2017" name="Nat. Commun.">
        <title>Genome assembly with in vitro proximity ligation data and whole-genome triplication in lettuce.</title>
        <authorList>
            <person name="Reyes-Chin-Wo S."/>
            <person name="Wang Z."/>
            <person name="Yang X."/>
            <person name="Kozik A."/>
            <person name="Arikit S."/>
            <person name="Song C."/>
            <person name="Xia L."/>
            <person name="Froenicke L."/>
            <person name="Lavelle D.O."/>
            <person name="Truco M.J."/>
            <person name="Xia R."/>
            <person name="Zhu S."/>
            <person name="Xu C."/>
            <person name="Xu H."/>
            <person name="Xu X."/>
            <person name="Cox K."/>
            <person name="Korf I."/>
            <person name="Meyers B.C."/>
            <person name="Michelmore R.W."/>
        </authorList>
    </citation>
    <scope>NUCLEOTIDE SEQUENCE [LARGE SCALE GENOMIC DNA]</scope>
    <source>
        <strain evidence="2">cv. Salinas</strain>
        <tissue evidence="1">Seedlings</tissue>
    </source>
</reference>
<evidence type="ECO:0000313" key="2">
    <source>
        <dbReference type="Proteomes" id="UP000235145"/>
    </source>
</evidence>
<keyword evidence="2" id="KW-1185">Reference proteome</keyword>
<comment type="caution">
    <text evidence="1">The sequence shown here is derived from an EMBL/GenBank/DDBJ whole genome shotgun (WGS) entry which is preliminary data.</text>
</comment>
<dbReference type="AlphaFoldDB" id="A0A9R1UPT3"/>
<proteinExistence type="predicted"/>
<sequence length="84" mass="9219">MVPIDMEPQPIILAYIDLNLQTLTAARMLTPAGPVGQTHWGDSMANYPMPATHSADAQLKYNTMFGKVEVGIKLTVELCKISKM</sequence>
<evidence type="ECO:0000313" key="1">
    <source>
        <dbReference type="EMBL" id="KAJ0191218.1"/>
    </source>
</evidence>
<protein>
    <submittedName>
        <fullName evidence="1">Uncharacterized protein</fullName>
    </submittedName>
</protein>
<organism evidence="1 2">
    <name type="scientific">Lactuca sativa</name>
    <name type="common">Garden lettuce</name>
    <dbReference type="NCBI Taxonomy" id="4236"/>
    <lineage>
        <taxon>Eukaryota</taxon>
        <taxon>Viridiplantae</taxon>
        <taxon>Streptophyta</taxon>
        <taxon>Embryophyta</taxon>
        <taxon>Tracheophyta</taxon>
        <taxon>Spermatophyta</taxon>
        <taxon>Magnoliopsida</taxon>
        <taxon>eudicotyledons</taxon>
        <taxon>Gunneridae</taxon>
        <taxon>Pentapetalae</taxon>
        <taxon>asterids</taxon>
        <taxon>campanulids</taxon>
        <taxon>Asterales</taxon>
        <taxon>Asteraceae</taxon>
        <taxon>Cichorioideae</taxon>
        <taxon>Cichorieae</taxon>
        <taxon>Lactucinae</taxon>
        <taxon>Lactuca</taxon>
    </lineage>
</organism>
<gene>
    <name evidence="1" type="ORF">LSAT_V11C800435720</name>
</gene>
<accession>A0A9R1UPT3</accession>